<gene>
    <name evidence="2" type="ordered locus">Cd36_29130</name>
    <name evidence="3" type="ORF">CD36_29130</name>
</gene>
<keyword evidence="4" id="KW-1185">Reference proteome</keyword>
<protein>
    <submittedName>
        <fullName evidence="3">Non-ltr retrotransposon zorro 3 orf1-related protein, putative</fullName>
    </submittedName>
</protein>
<dbReference type="Proteomes" id="UP000002605">
    <property type="component" value="Chromosome R"/>
</dbReference>
<name>B9WLI8_CANDC</name>
<feature type="compositionally biased region" description="Low complexity" evidence="1">
    <location>
        <begin position="290"/>
        <end position="305"/>
    </location>
</feature>
<dbReference type="CGD" id="CAL0000169319">
    <property type="gene designation" value="Cd36_29130"/>
</dbReference>
<feature type="region of interest" description="Disordered" evidence="1">
    <location>
        <begin position="234"/>
        <end position="351"/>
    </location>
</feature>
<dbReference type="RefSeq" id="XP_002421949.1">
    <property type="nucleotide sequence ID" value="XM_002421904.1"/>
</dbReference>
<evidence type="ECO:0000313" key="3">
    <source>
        <dbReference type="EMBL" id="CAX39950.1"/>
    </source>
</evidence>
<proteinExistence type="predicted"/>
<dbReference type="EMBL" id="FM992695">
    <property type="protein sequence ID" value="CAX39950.1"/>
    <property type="molecule type" value="Genomic_DNA"/>
</dbReference>
<sequence length="351" mass="39523">MREELMHIQRILDFNIMDKVMCLMPFTLEQSEGKLSSEMAKVRTIVENLEFVIDGTVEHIKIDSAKRNRQLVVFKVPINCRSLAKSLFQQLFLHKEGVIVQQYAPSIEKAQLGRTSLTEENNHQLLTEYVCYFIVDLFSGQVPKRRIKTNNTKNEPSAYEQCTSRVLSNYKYCEYCRCMTHTKYHCPMIKPCTNCGVKGHKTTSCKKAQLTTKVVIGKPDNKQYFPALPPKMVNKTMKDASPRKGSITKTTFSTKGDNTEKVITPTAQNDSPTLQESPPVTITGRREVTTKPPTATTAPRKTMTTGVSEMDTSKHNISSNHEASSRKKVNLSEQPSSPAKDPGSNLSPQLQ</sequence>
<dbReference type="OrthoDB" id="10277877at2759"/>
<reference evidence="3 4" key="1">
    <citation type="journal article" date="2009" name="Genome Res.">
        <title>Comparative genomics of the fungal pathogens Candida dubliniensis and Candida albicans.</title>
        <authorList>
            <person name="Jackson A.P."/>
            <person name="Gamble J.A."/>
            <person name="Yeomans T."/>
            <person name="Moran G.P."/>
            <person name="Saunders D."/>
            <person name="Harris D."/>
            <person name="Aslett M."/>
            <person name="Barrell J.F."/>
            <person name="Butler G."/>
            <person name="Citiulo F."/>
            <person name="Coleman D.C."/>
            <person name="de Groot P.W.J."/>
            <person name="Goodwin T.J."/>
            <person name="Quail M.A."/>
            <person name="McQuillan J."/>
            <person name="Munro C.A."/>
            <person name="Pain A."/>
            <person name="Poulter R.T."/>
            <person name="Rajandream M.A."/>
            <person name="Renauld H."/>
            <person name="Spiering M.J."/>
            <person name="Tivey A."/>
            <person name="Gow N.A.R."/>
            <person name="Barrell B."/>
            <person name="Sullivan D.J."/>
            <person name="Berriman M."/>
        </authorList>
    </citation>
    <scope>NUCLEOTIDE SEQUENCE [LARGE SCALE GENOMIC DNA]</scope>
    <source>
        <strain evidence="4">CD36 / ATCC MYA-646 / CBS 7987 / NCPF 3949 / NRRL Y-17841</strain>
    </source>
</reference>
<evidence type="ECO:0000256" key="1">
    <source>
        <dbReference type="SAM" id="MobiDB-lite"/>
    </source>
</evidence>
<dbReference type="AlphaFoldDB" id="B9WLI8"/>
<feature type="compositionally biased region" description="Polar residues" evidence="1">
    <location>
        <begin position="247"/>
        <end position="256"/>
    </location>
</feature>
<accession>B9WLI8</accession>
<evidence type="ECO:0000313" key="2">
    <source>
        <dbReference type="CGD" id="CAL0000169319"/>
    </source>
</evidence>
<organism evidence="3 4">
    <name type="scientific">Candida dubliniensis (strain CD36 / ATCC MYA-646 / CBS 7987 / NCPF 3949 / NRRL Y-17841)</name>
    <name type="common">Yeast</name>
    <dbReference type="NCBI Taxonomy" id="573826"/>
    <lineage>
        <taxon>Eukaryota</taxon>
        <taxon>Fungi</taxon>
        <taxon>Dikarya</taxon>
        <taxon>Ascomycota</taxon>
        <taxon>Saccharomycotina</taxon>
        <taxon>Pichiomycetes</taxon>
        <taxon>Debaryomycetaceae</taxon>
        <taxon>Candida/Lodderomyces clade</taxon>
        <taxon>Candida</taxon>
    </lineage>
</organism>
<dbReference type="KEGG" id="cdu:CD36_29130"/>
<feature type="compositionally biased region" description="Polar residues" evidence="1">
    <location>
        <begin position="265"/>
        <end position="280"/>
    </location>
</feature>
<dbReference type="GeneID" id="8049952"/>
<dbReference type="VEuPathDB" id="FungiDB:CD36_29130"/>
<evidence type="ECO:0000313" key="4">
    <source>
        <dbReference type="Proteomes" id="UP000002605"/>
    </source>
</evidence>
<dbReference type="HOGENOM" id="CLU_789878_0_0_1"/>